<dbReference type="GeneID" id="110729718"/>
<comment type="subcellular location">
    <subcellularLocation>
        <location evidence="1">Golgi apparatus membrane</location>
        <topology evidence="1">Multi-pass membrane protein</topology>
    </subcellularLocation>
</comment>
<dbReference type="RefSeq" id="XP_021765189.1">
    <property type="nucleotide sequence ID" value="XM_021909497.1"/>
</dbReference>
<dbReference type="PANTHER" id="PTHR13148:SF20">
    <property type="entry name" value="POST-GPI ATTACHMENT TO PROTEINS FACTOR 3"/>
    <property type="match status" value="1"/>
</dbReference>
<organism evidence="2 3">
    <name type="scientific">Chenopodium quinoa</name>
    <name type="common">Quinoa</name>
    <dbReference type="NCBI Taxonomy" id="63459"/>
    <lineage>
        <taxon>Eukaryota</taxon>
        <taxon>Viridiplantae</taxon>
        <taxon>Streptophyta</taxon>
        <taxon>Embryophyta</taxon>
        <taxon>Tracheophyta</taxon>
        <taxon>Spermatophyta</taxon>
        <taxon>Magnoliopsida</taxon>
        <taxon>eudicotyledons</taxon>
        <taxon>Gunneridae</taxon>
        <taxon>Pentapetalae</taxon>
        <taxon>Caryophyllales</taxon>
        <taxon>Chenopodiaceae</taxon>
        <taxon>Chenopodioideae</taxon>
        <taxon>Atripliceae</taxon>
        <taxon>Chenopodium</taxon>
    </lineage>
</organism>
<dbReference type="GO" id="GO:0005789">
    <property type="term" value="C:endoplasmic reticulum membrane"/>
    <property type="evidence" value="ECO:0007669"/>
    <property type="project" value="TreeGrafter"/>
</dbReference>
<dbReference type="AlphaFoldDB" id="A0A803M0J3"/>
<dbReference type="OMA" id="PIPIWWA"/>
<dbReference type="GO" id="GO:0006506">
    <property type="term" value="P:GPI anchor biosynthetic process"/>
    <property type="evidence" value="ECO:0007669"/>
    <property type="project" value="UniProtKB-KW"/>
</dbReference>
<feature type="transmembrane region" description="Helical" evidence="1">
    <location>
        <begin position="162"/>
        <end position="182"/>
    </location>
</feature>
<feature type="transmembrane region" description="Helical" evidence="1">
    <location>
        <begin position="132"/>
        <end position="150"/>
    </location>
</feature>
<feature type="transmembrane region" description="Helical" evidence="1">
    <location>
        <begin position="224"/>
        <end position="244"/>
    </location>
</feature>
<dbReference type="Pfam" id="PF04080">
    <property type="entry name" value="Per1"/>
    <property type="match status" value="1"/>
</dbReference>
<dbReference type="OrthoDB" id="419770at2759"/>
<keyword evidence="1" id="KW-0333">Golgi apparatus</keyword>
<keyword evidence="1" id="KW-0732">Signal</keyword>
<feature type="transmembrane region" description="Helical" evidence="1">
    <location>
        <begin position="194"/>
        <end position="212"/>
    </location>
</feature>
<keyword evidence="1" id="KW-0337">GPI-anchor biosynthesis</keyword>
<keyword evidence="1" id="KW-0812">Transmembrane</keyword>
<keyword evidence="1" id="KW-0472">Membrane</keyword>
<dbReference type="InterPro" id="IPR007217">
    <property type="entry name" value="Per1-like"/>
</dbReference>
<accession>A0A803M0J3</accession>
<dbReference type="KEGG" id="cqi:110729718"/>
<evidence type="ECO:0000313" key="3">
    <source>
        <dbReference type="Proteomes" id="UP000596660"/>
    </source>
</evidence>
<dbReference type="GO" id="GO:0000139">
    <property type="term" value="C:Golgi membrane"/>
    <property type="evidence" value="ECO:0007669"/>
    <property type="project" value="UniProtKB-SubCell"/>
</dbReference>
<feature type="chain" id="PRO_5031589393" description="Post-GPI attachment to proteins factor 3" evidence="1">
    <location>
        <begin position="20"/>
        <end position="343"/>
    </location>
</feature>
<feature type="signal peptide" evidence="1">
    <location>
        <begin position="1"/>
        <end position="19"/>
    </location>
</feature>
<name>A0A803M0J3_CHEQI</name>
<dbReference type="EnsemblPlants" id="AUR62021244-RA">
    <property type="protein sequence ID" value="AUR62021244-RA:cds"/>
    <property type="gene ID" value="AUR62021244"/>
</dbReference>
<protein>
    <recommendedName>
        <fullName evidence="1">Post-GPI attachment to proteins factor 3</fullName>
    </recommendedName>
</protein>
<sequence length="343" mass="39923">MALCHWLVVFFAFFGIARALKATEGDADPIYRGCVENCQETGCVGSHQCFQHCIFTADGNISDGRWYLQEPLYLKWKQWDCHSDCHYYCMLAREEERRKLGEKPVKYHGRWPFRRVYGIQEPVSVSLSALNLAIQFHGWISFFILVYYKLPLTDKRKTYYEYSGLWHIYGVLAMNCWFWAAVFHSRDLDLTEKLGYSSAVALLGFGLILAIFRAFEIKREASRVMVSAPLIAFVTTHILYLNFYALDYGLNMKVCLTMGLAQLLLWAVWGRMSQHPSRSKLWIVVFGGALSILLVIYDFPPYWDFVDALAVWHAISIPLSYIWWSFIKDDAEYRTLILLKKAK</sequence>
<comment type="function">
    <text evidence="1">Involved in the lipid remodeling steps of GPI-anchor maturation.</text>
</comment>
<feature type="transmembrane region" description="Helical" evidence="1">
    <location>
        <begin position="281"/>
        <end position="299"/>
    </location>
</feature>
<keyword evidence="3" id="KW-1185">Reference proteome</keyword>
<dbReference type="GO" id="GO:0016788">
    <property type="term" value="F:hydrolase activity, acting on ester bonds"/>
    <property type="evidence" value="ECO:0007669"/>
    <property type="project" value="TreeGrafter"/>
</dbReference>
<dbReference type="Gramene" id="AUR62021244-RA">
    <property type="protein sequence ID" value="AUR62021244-RA:cds"/>
    <property type="gene ID" value="AUR62021244"/>
</dbReference>
<feature type="transmembrane region" description="Helical" evidence="1">
    <location>
        <begin position="305"/>
        <end position="324"/>
    </location>
</feature>
<feature type="transmembrane region" description="Helical" evidence="1">
    <location>
        <begin position="250"/>
        <end position="269"/>
    </location>
</feature>
<dbReference type="SMR" id="A0A803M0J3"/>
<proteinExistence type="inferred from homology"/>
<keyword evidence="1" id="KW-1133">Transmembrane helix</keyword>
<dbReference type="Proteomes" id="UP000596660">
    <property type="component" value="Unplaced"/>
</dbReference>
<evidence type="ECO:0000256" key="1">
    <source>
        <dbReference type="RuleBase" id="RU365066"/>
    </source>
</evidence>
<reference evidence="2" key="2">
    <citation type="submission" date="2021-03" db="UniProtKB">
        <authorList>
            <consortium name="EnsemblPlants"/>
        </authorList>
    </citation>
    <scope>IDENTIFICATION</scope>
</reference>
<comment type="similarity">
    <text evidence="1">Belongs to the PGAP3 family.</text>
</comment>
<gene>
    <name evidence="2" type="primary">LOC110729718</name>
</gene>
<dbReference type="PANTHER" id="PTHR13148">
    <property type="entry name" value="PER1-RELATED"/>
    <property type="match status" value="1"/>
</dbReference>
<reference evidence="2" key="1">
    <citation type="journal article" date="2017" name="Nature">
        <title>The genome of Chenopodium quinoa.</title>
        <authorList>
            <person name="Jarvis D.E."/>
            <person name="Ho Y.S."/>
            <person name="Lightfoot D.J."/>
            <person name="Schmoeckel S.M."/>
            <person name="Li B."/>
            <person name="Borm T.J.A."/>
            <person name="Ohyanagi H."/>
            <person name="Mineta K."/>
            <person name="Michell C.T."/>
            <person name="Saber N."/>
            <person name="Kharbatia N.M."/>
            <person name="Rupper R.R."/>
            <person name="Sharp A.R."/>
            <person name="Dally N."/>
            <person name="Boughton B.A."/>
            <person name="Woo Y.H."/>
            <person name="Gao G."/>
            <person name="Schijlen E.G.W.M."/>
            <person name="Guo X."/>
            <person name="Momin A.A."/>
            <person name="Negrao S."/>
            <person name="Al-Babili S."/>
            <person name="Gehring C."/>
            <person name="Roessner U."/>
            <person name="Jung C."/>
            <person name="Murphy K."/>
            <person name="Arold S.T."/>
            <person name="Gojobori T."/>
            <person name="van der Linden C.G."/>
            <person name="van Loo E.N."/>
            <person name="Jellen E.N."/>
            <person name="Maughan P.J."/>
            <person name="Tester M."/>
        </authorList>
    </citation>
    <scope>NUCLEOTIDE SEQUENCE [LARGE SCALE GENOMIC DNA]</scope>
    <source>
        <strain evidence="2">cv. PI 614886</strain>
    </source>
</reference>
<evidence type="ECO:0000313" key="2">
    <source>
        <dbReference type="EnsemblPlants" id="AUR62021244-RA:cds"/>
    </source>
</evidence>